<dbReference type="InterPro" id="IPR036250">
    <property type="entry name" value="AcylCo_DH-like_C"/>
</dbReference>
<feature type="binding site" evidence="20">
    <location>
        <begin position="298"/>
        <end position="301"/>
    </location>
    <ligand>
        <name>substrate</name>
    </ligand>
</feature>
<comment type="similarity">
    <text evidence="4 22">Belongs to the acyl-CoA dehydrogenase family.</text>
</comment>
<feature type="domain" description="Acyl-CoA dehydrogenase/oxidase N-terminal" evidence="25">
    <location>
        <begin position="61"/>
        <end position="175"/>
    </location>
</feature>
<feature type="binding site" evidence="21">
    <location>
        <begin position="180"/>
        <end position="189"/>
    </location>
    <ligand>
        <name>FAD</name>
        <dbReference type="ChEBI" id="CHEBI:57692"/>
    </ligand>
</feature>
<dbReference type="SUPFAM" id="SSF56645">
    <property type="entry name" value="Acyl-CoA dehydrogenase NM domain-like"/>
    <property type="match status" value="1"/>
</dbReference>
<dbReference type="Gene3D" id="1.20.140.10">
    <property type="entry name" value="Butyryl-CoA Dehydrogenase, subunit A, domain 3"/>
    <property type="match status" value="1"/>
</dbReference>
<evidence type="ECO:0000256" key="11">
    <source>
        <dbReference type="ARBA" id="ARBA00023002"/>
    </source>
</evidence>
<keyword evidence="11 22" id="KW-0560">Oxidoreductase</keyword>
<comment type="catalytic activity">
    <reaction evidence="16">
        <text>pentanoyl-CoA + oxidized [electron-transfer flavoprotein] + H(+) = (2E)-pentenoyl-CoA + reduced [electron-transfer flavoprotein]</text>
        <dbReference type="Rhea" id="RHEA:43456"/>
        <dbReference type="Rhea" id="RHEA-COMP:10685"/>
        <dbReference type="Rhea" id="RHEA-COMP:10686"/>
        <dbReference type="ChEBI" id="CHEBI:15378"/>
        <dbReference type="ChEBI" id="CHEBI:57389"/>
        <dbReference type="ChEBI" id="CHEBI:57692"/>
        <dbReference type="ChEBI" id="CHEBI:58307"/>
        <dbReference type="ChEBI" id="CHEBI:86160"/>
    </reaction>
</comment>
<dbReference type="InParanoid" id="A0A7M7NIM5"/>
<dbReference type="PROSITE" id="PS00072">
    <property type="entry name" value="ACYL_COA_DH_1"/>
    <property type="match status" value="1"/>
</dbReference>
<comment type="catalytic activity">
    <reaction evidence="15">
        <text>butanoyl-CoA + oxidized [electron-transfer flavoprotein] + H(+) = (2E)-butenoyl-CoA + reduced [electron-transfer flavoprotein]</text>
        <dbReference type="Rhea" id="RHEA:24004"/>
        <dbReference type="Rhea" id="RHEA-COMP:10685"/>
        <dbReference type="Rhea" id="RHEA-COMP:10686"/>
        <dbReference type="ChEBI" id="CHEBI:15378"/>
        <dbReference type="ChEBI" id="CHEBI:57332"/>
        <dbReference type="ChEBI" id="CHEBI:57371"/>
        <dbReference type="ChEBI" id="CHEBI:57692"/>
        <dbReference type="ChEBI" id="CHEBI:58307"/>
        <dbReference type="EC" id="1.3.8.1"/>
    </reaction>
</comment>
<evidence type="ECO:0000256" key="5">
    <source>
        <dbReference type="ARBA" id="ARBA00012044"/>
    </source>
</evidence>
<feature type="domain" description="Acyl-CoA dehydrogenase/oxidase C-terminal" evidence="23">
    <location>
        <begin position="287"/>
        <end position="434"/>
    </location>
</feature>
<dbReference type="AlphaFoldDB" id="A0A7M7NIM5"/>
<dbReference type="EC" id="1.3.8.4" evidence="5"/>
<reference evidence="27" key="1">
    <citation type="submission" date="2015-02" db="EMBL/GenBank/DDBJ databases">
        <title>Genome sequencing for Strongylocentrotus purpuratus.</title>
        <authorList>
            <person name="Murali S."/>
            <person name="Liu Y."/>
            <person name="Vee V."/>
            <person name="English A."/>
            <person name="Wang M."/>
            <person name="Skinner E."/>
            <person name="Han Y."/>
            <person name="Muzny D.M."/>
            <person name="Worley K.C."/>
            <person name="Gibbs R.A."/>
        </authorList>
    </citation>
    <scope>NUCLEOTIDE SEQUENCE</scope>
</reference>
<evidence type="ECO:0000256" key="14">
    <source>
        <dbReference type="ARBA" id="ARBA00045583"/>
    </source>
</evidence>
<dbReference type="PANTHER" id="PTHR43884">
    <property type="entry name" value="ACYL-COA DEHYDROGENASE"/>
    <property type="match status" value="1"/>
</dbReference>
<dbReference type="FunFam" id="1.20.140.10:FF:000003">
    <property type="entry name" value="isovaleryl-CoA dehydrogenase, mitochondrial"/>
    <property type="match status" value="1"/>
</dbReference>
<dbReference type="OMA" id="WGKEIAQ"/>
<evidence type="ECO:0000256" key="21">
    <source>
        <dbReference type="PIRSR" id="PIRSR634183-3"/>
    </source>
</evidence>
<evidence type="ECO:0000256" key="9">
    <source>
        <dbReference type="ARBA" id="ARBA00022827"/>
    </source>
</evidence>
<dbReference type="Gene3D" id="1.10.540.10">
    <property type="entry name" value="Acyl-CoA dehydrogenase/oxidase, N-terminal domain"/>
    <property type="match status" value="1"/>
</dbReference>
<comment type="subcellular location">
    <subcellularLocation>
        <location evidence="2">Mitochondrion</location>
    </subcellularLocation>
</comment>
<dbReference type="InterPro" id="IPR006091">
    <property type="entry name" value="Acyl-CoA_Oxase/DH_mid-dom"/>
</dbReference>
<protein>
    <recommendedName>
        <fullName evidence="7">Isovaleryl-CoA dehydrogenase, mitochondrial</fullName>
        <ecNumber evidence="6">1.3.8.1</ecNumber>
        <ecNumber evidence="5">1.3.8.4</ecNumber>
    </recommendedName>
    <alternativeName>
        <fullName evidence="13">Butyryl-CoA dehydrogenase</fullName>
    </alternativeName>
</protein>
<dbReference type="UniPathway" id="UPA00363">
    <property type="reaction ID" value="UER00860"/>
</dbReference>
<dbReference type="InterPro" id="IPR046373">
    <property type="entry name" value="Acyl-CoA_Oxase/DH_mid-dom_sf"/>
</dbReference>
<evidence type="ECO:0000256" key="13">
    <source>
        <dbReference type="ARBA" id="ARBA00031895"/>
    </source>
</evidence>
<dbReference type="InterPro" id="IPR037069">
    <property type="entry name" value="AcylCoA_DH/ox_N_sf"/>
</dbReference>
<evidence type="ECO:0000256" key="10">
    <source>
        <dbReference type="ARBA" id="ARBA00022946"/>
    </source>
</evidence>
<accession>A0A7M7NIM5</accession>
<dbReference type="PANTHER" id="PTHR43884:SF12">
    <property type="entry name" value="ISOVALERYL-COA DEHYDROGENASE, MITOCHONDRIAL-RELATED"/>
    <property type="match status" value="1"/>
</dbReference>
<keyword evidence="27" id="KW-1185">Reference proteome</keyword>
<evidence type="ECO:0000313" key="27">
    <source>
        <dbReference type="Proteomes" id="UP000007110"/>
    </source>
</evidence>
<dbReference type="Pfam" id="PF02771">
    <property type="entry name" value="Acyl-CoA_dh_N"/>
    <property type="match status" value="1"/>
</dbReference>
<dbReference type="InterPro" id="IPR009075">
    <property type="entry name" value="AcylCo_DH/oxidase_C"/>
</dbReference>
<reference evidence="26" key="2">
    <citation type="submission" date="2021-01" db="UniProtKB">
        <authorList>
            <consortium name="EnsemblMetazoa"/>
        </authorList>
    </citation>
    <scope>IDENTIFICATION</scope>
</reference>
<dbReference type="Pfam" id="PF00441">
    <property type="entry name" value="Acyl-CoA_dh_1"/>
    <property type="match status" value="1"/>
</dbReference>
<feature type="binding site" evidence="21">
    <location>
        <begin position="213"/>
        <end position="215"/>
    </location>
    <ligand>
        <name>FAD</name>
        <dbReference type="ChEBI" id="CHEBI:57692"/>
    </ligand>
</feature>
<dbReference type="OrthoDB" id="9988775at2759"/>
<keyword evidence="12" id="KW-0496">Mitochondrion</keyword>
<dbReference type="SUPFAM" id="SSF47203">
    <property type="entry name" value="Acyl-CoA dehydrogenase C-terminal domain-like"/>
    <property type="match status" value="1"/>
</dbReference>
<feature type="binding site" evidence="20">
    <location>
        <begin position="421"/>
        <end position="422"/>
    </location>
    <ligand>
        <name>substrate</name>
    </ligand>
</feature>
<dbReference type="FunFam" id="1.10.540.10:FF:000007">
    <property type="entry name" value="Isovaleryl-CoA dehydrogenase, mitochondrial"/>
    <property type="match status" value="1"/>
</dbReference>
<dbReference type="InterPro" id="IPR006089">
    <property type="entry name" value="Acyl-CoA_DH_CS"/>
</dbReference>
<evidence type="ECO:0000256" key="18">
    <source>
        <dbReference type="ARBA" id="ARBA00052875"/>
    </source>
</evidence>
<dbReference type="EC" id="1.3.8.1" evidence="6"/>
<evidence type="ECO:0000256" key="1">
    <source>
        <dbReference type="ARBA" id="ARBA00001974"/>
    </source>
</evidence>
<dbReference type="Proteomes" id="UP000007110">
    <property type="component" value="Unassembled WGS sequence"/>
</dbReference>
<evidence type="ECO:0000259" key="23">
    <source>
        <dbReference type="Pfam" id="PF00441"/>
    </source>
</evidence>
<evidence type="ECO:0000259" key="24">
    <source>
        <dbReference type="Pfam" id="PF02770"/>
    </source>
</evidence>
<evidence type="ECO:0000256" key="4">
    <source>
        <dbReference type="ARBA" id="ARBA00009347"/>
    </source>
</evidence>
<feature type="binding site" evidence="21">
    <location>
        <position position="337"/>
    </location>
    <ligand>
        <name>FAD</name>
        <dbReference type="ChEBI" id="CHEBI:57692"/>
    </ligand>
</feature>
<dbReference type="FunFam" id="2.40.110.10:FF:000004">
    <property type="entry name" value="Isovaleryl-CoA dehydrogenase, mitochondrial"/>
    <property type="match status" value="1"/>
</dbReference>
<dbReference type="RefSeq" id="XP_030835472.1">
    <property type="nucleotide sequence ID" value="XM_030979612.1"/>
</dbReference>
<evidence type="ECO:0000256" key="12">
    <source>
        <dbReference type="ARBA" id="ARBA00023128"/>
    </source>
</evidence>
<evidence type="ECO:0000313" key="26">
    <source>
        <dbReference type="EnsemblMetazoa" id="XP_030835472"/>
    </source>
</evidence>
<proteinExistence type="inferred from homology"/>
<dbReference type="KEGG" id="spu:589757"/>
<keyword evidence="8 22" id="KW-0285">Flavoprotein</keyword>
<evidence type="ECO:0000256" key="7">
    <source>
        <dbReference type="ARBA" id="ARBA00018258"/>
    </source>
</evidence>
<feature type="domain" description="Acyl-CoA oxidase/dehydrogenase middle" evidence="24">
    <location>
        <begin position="179"/>
        <end position="275"/>
    </location>
</feature>
<evidence type="ECO:0000256" key="19">
    <source>
        <dbReference type="PIRSR" id="PIRSR634183-1"/>
    </source>
</evidence>
<dbReference type="PROSITE" id="PS00073">
    <property type="entry name" value="ACYL_COA_DH_2"/>
    <property type="match status" value="1"/>
</dbReference>
<dbReference type="GO" id="GO:0050660">
    <property type="term" value="F:flavin adenine dinucleotide binding"/>
    <property type="evidence" value="ECO:0007669"/>
    <property type="project" value="InterPro"/>
</dbReference>
<comment type="cofactor">
    <cofactor evidence="1 21 22">
        <name>FAD</name>
        <dbReference type="ChEBI" id="CHEBI:57692"/>
    </cofactor>
</comment>
<evidence type="ECO:0000256" key="8">
    <source>
        <dbReference type="ARBA" id="ARBA00022630"/>
    </source>
</evidence>
<comment type="catalytic activity">
    <reaction evidence="17">
        <text>hexanoyl-CoA + oxidized [electron-transfer flavoprotein] + H(+) = (2E)-hexenoyl-CoA + reduced [electron-transfer flavoprotein]</text>
        <dbReference type="Rhea" id="RHEA:43464"/>
        <dbReference type="Rhea" id="RHEA-COMP:10685"/>
        <dbReference type="Rhea" id="RHEA-COMP:10686"/>
        <dbReference type="ChEBI" id="CHEBI:15378"/>
        <dbReference type="ChEBI" id="CHEBI:57692"/>
        <dbReference type="ChEBI" id="CHEBI:58307"/>
        <dbReference type="ChEBI" id="CHEBI:62077"/>
        <dbReference type="ChEBI" id="CHEBI:62620"/>
    </reaction>
</comment>
<keyword evidence="10" id="KW-0809">Transit peptide</keyword>
<organism evidence="26 27">
    <name type="scientific">Strongylocentrotus purpuratus</name>
    <name type="common">Purple sea urchin</name>
    <dbReference type="NCBI Taxonomy" id="7668"/>
    <lineage>
        <taxon>Eukaryota</taxon>
        <taxon>Metazoa</taxon>
        <taxon>Echinodermata</taxon>
        <taxon>Eleutherozoa</taxon>
        <taxon>Echinozoa</taxon>
        <taxon>Echinoidea</taxon>
        <taxon>Euechinoidea</taxon>
        <taxon>Echinacea</taxon>
        <taxon>Camarodonta</taxon>
        <taxon>Echinidea</taxon>
        <taxon>Strongylocentrotidae</taxon>
        <taxon>Strongylocentrotus</taxon>
    </lineage>
</organism>
<evidence type="ECO:0000256" key="2">
    <source>
        <dbReference type="ARBA" id="ARBA00004173"/>
    </source>
</evidence>
<dbReference type="GO" id="GO:0005739">
    <property type="term" value="C:mitochondrion"/>
    <property type="evidence" value="ECO:0000318"/>
    <property type="project" value="GO_Central"/>
</dbReference>
<evidence type="ECO:0000256" key="22">
    <source>
        <dbReference type="RuleBase" id="RU362125"/>
    </source>
</evidence>
<dbReference type="Gene3D" id="2.40.110.10">
    <property type="entry name" value="Butyryl-CoA Dehydrogenase, subunit A, domain 2"/>
    <property type="match status" value="1"/>
</dbReference>
<feature type="binding site" evidence="20">
    <location>
        <position position="189"/>
    </location>
    <ligand>
        <name>substrate</name>
    </ligand>
</feature>
<dbReference type="GO" id="GO:0008470">
    <property type="term" value="F:3-methylbutanoyl-CoA dehydrogenase activity"/>
    <property type="evidence" value="ECO:0000318"/>
    <property type="project" value="GO_Central"/>
</dbReference>
<feature type="active site" description="Proton acceptor" evidence="19">
    <location>
        <position position="300"/>
    </location>
</feature>
<evidence type="ECO:0000256" key="6">
    <source>
        <dbReference type="ARBA" id="ARBA00012046"/>
    </source>
</evidence>
<evidence type="ECO:0000259" key="25">
    <source>
        <dbReference type="Pfam" id="PF02771"/>
    </source>
</evidence>
<dbReference type="CDD" id="cd01156">
    <property type="entry name" value="IVD"/>
    <property type="match status" value="1"/>
</dbReference>
<feature type="binding site" evidence="21">
    <location>
        <begin position="394"/>
        <end position="398"/>
    </location>
    <ligand>
        <name>FAD</name>
        <dbReference type="ChEBI" id="CHEBI:57692"/>
    </ligand>
</feature>
<comment type="catalytic activity">
    <reaction evidence="18">
        <text>3-methylbutanoyl-CoA + oxidized [electron-transfer flavoprotein] + H(+) = 3-methylbut-2-enoyl-CoA + reduced [electron-transfer flavoprotein]</text>
        <dbReference type="Rhea" id="RHEA:12276"/>
        <dbReference type="Rhea" id="RHEA-COMP:10685"/>
        <dbReference type="Rhea" id="RHEA-COMP:10686"/>
        <dbReference type="ChEBI" id="CHEBI:15378"/>
        <dbReference type="ChEBI" id="CHEBI:57344"/>
        <dbReference type="ChEBI" id="CHEBI:57345"/>
        <dbReference type="ChEBI" id="CHEBI:57692"/>
        <dbReference type="ChEBI" id="CHEBI:58307"/>
        <dbReference type="EC" id="1.3.8.4"/>
    </reaction>
</comment>
<feature type="binding site" evidence="21">
    <location>
        <begin position="423"/>
        <end position="425"/>
    </location>
    <ligand>
        <name>FAD</name>
        <dbReference type="ChEBI" id="CHEBI:57692"/>
    </ligand>
</feature>
<evidence type="ECO:0000256" key="16">
    <source>
        <dbReference type="ARBA" id="ARBA00048345"/>
    </source>
</evidence>
<evidence type="ECO:0000256" key="15">
    <source>
        <dbReference type="ARBA" id="ARBA00047736"/>
    </source>
</evidence>
<dbReference type="GeneID" id="589757"/>
<dbReference type="InterPro" id="IPR013786">
    <property type="entry name" value="AcylCoA_DH/ox_N"/>
</dbReference>
<evidence type="ECO:0000256" key="3">
    <source>
        <dbReference type="ARBA" id="ARBA00004898"/>
    </source>
</evidence>
<feature type="binding site" evidence="20">
    <location>
        <position position="291"/>
    </location>
    <ligand>
        <name>substrate</name>
    </ligand>
</feature>
<evidence type="ECO:0000256" key="17">
    <source>
        <dbReference type="ARBA" id="ARBA00048375"/>
    </source>
</evidence>
<dbReference type="EnsemblMetazoa" id="XM_030979612">
    <property type="protein sequence ID" value="XP_030835472"/>
    <property type="gene ID" value="LOC589757"/>
</dbReference>
<dbReference type="GO" id="GO:0006552">
    <property type="term" value="P:L-leucine catabolic process"/>
    <property type="evidence" value="ECO:0000318"/>
    <property type="project" value="GO_Central"/>
</dbReference>
<feature type="binding site" evidence="21">
    <location>
        <position position="326"/>
    </location>
    <ligand>
        <name>FAD</name>
        <dbReference type="ChEBI" id="CHEBI:57692"/>
    </ligand>
</feature>
<dbReference type="InterPro" id="IPR009100">
    <property type="entry name" value="AcylCoA_DH/oxidase_NM_dom_sf"/>
</dbReference>
<dbReference type="InterPro" id="IPR034183">
    <property type="entry name" value="IVD"/>
</dbReference>
<comment type="function">
    <text evidence="14">Catalyzes the conversion of isovaleryl-CoA/3-methylbutanoyl-CoA to 3-methylbut-2-enoyl-CoA as an intermediate step in the leucine (Leu) catabolic pathway. To a lesser extent, is also able to catalyze the oxidation of other saturated short-chain acyl-CoA thioesters as pentanoyl-CoA, hexenoyl-CoA and butenoyl-CoA.</text>
</comment>
<sequence>MHRCYISRNMALSPCTFGRLLFSGISPRICGVSALKLKELRQPSRNQGNYVPVDDVVSGLTEEQQQLRETVFKFAQQELAPYAAEIDAKNTFDNLREFFKKMGSMGFLGITAPEEYGGLGGSYTDHVVIMEELSRASGSIGMSYGAHSNLCVNQLVRNGNEDQKAKYLPKLISGEHIGALAMSESGSGSDVVSMKLKAERKDDHYLLNGSKFWITNGPDADVLVVYAKTDLGVEPSQGITTFLIEKGMDGFSTAQKLDKLGMRGCDTCELVFEDCKVPVENVMGSLNKGVYVLMSGLDLERLVLAGGPIGLMQAACDVAFPYLHQRKQFGRPIGEFQLMQGKMADMVTRLNSVRSYVYNVARAADRGHVSARDCAGVILVAAETATQVCLDAIQCLGGNGYINDYPTGRLLRDAKLAEIGAGTSEIRRLVIGRSFNEEFKSTL</sequence>
<name>A0A7M7NIM5_STRPU</name>
<keyword evidence="9 21" id="KW-0274">FAD</keyword>
<comment type="pathway">
    <text evidence="3">Amino-acid degradation; L-leucine degradation; (S)-3-hydroxy-3-methylglutaryl-CoA from 3-isovaleryl-CoA: step 1/3.</text>
</comment>
<dbReference type="Pfam" id="PF02770">
    <property type="entry name" value="Acyl-CoA_dh_M"/>
    <property type="match status" value="1"/>
</dbReference>
<evidence type="ECO:0000256" key="20">
    <source>
        <dbReference type="PIRSR" id="PIRSR634183-2"/>
    </source>
</evidence>